<keyword evidence="2" id="KW-1185">Reference proteome</keyword>
<gene>
    <name evidence="1" type="ORF">BpHYR1_011723</name>
</gene>
<evidence type="ECO:0000313" key="2">
    <source>
        <dbReference type="Proteomes" id="UP000276133"/>
    </source>
</evidence>
<dbReference type="EMBL" id="REGN01001229">
    <property type="protein sequence ID" value="RNA36148.1"/>
    <property type="molecule type" value="Genomic_DNA"/>
</dbReference>
<dbReference type="Proteomes" id="UP000276133">
    <property type="component" value="Unassembled WGS sequence"/>
</dbReference>
<evidence type="ECO:0000313" key="1">
    <source>
        <dbReference type="EMBL" id="RNA36148.1"/>
    </source>
</evidence>
<protein>
    <recommendedName>
        <fullName evidence="3">RNA-directed DNA polymerase from mobile element jockey-like</fullName>
    </recommendedName>
</protein>
<dbReference type="AlphaFoldDB" id="A0A3M7SKW9"/>
<sequence length="66" mass="7289">MGRLHTHQIVGDDCKGSNIRAKFLPNRTATTWNLLPPSIVNASNVNSFKAKLDAHVVSGDLRRSVY</sequence>
<name>A0A3M7SKW9_BRAPC</name>
<reference evidence="1 2" key="1">
    <citation type="journal article" date="2018" name="Sci. Rep.">
        <title>Genomic signatures of local adaptation to the degree of environmental predictability in rotifers.</title>
        <authorList>
            <person name="Franch-Gras L."/>
            <person name="Hahn C."/>
            <person name="Garcia-Roger E.M."/>
            <person name="Carmona M.J."/>
            <person name="Serra M."/>
            <person name="Gomez A."/>
        </authorList>
    </citation>
    <scope>NUCLEOTIDE SEQUENCE [LARGE SCALE GENOMIC DNA]</scope>
    <source>
        <strain evidence="1">HYR1</strain>
    </source>
</reference>
<evidence type="ECO:0008006" key="3">
    <source>
        <dbReference type="Google" id="ProtNLM"/>
    </source>
</evidence>
<proteinExistence type="predicted"/>
<accession>A0A3M7SKW9</accession>
<organism evidence="1 2">
    <name type="scientific">Brachionus plicatilis</name>
    <name type="common">Marine rotifer</name>
    <name type="synonym">Brachionus muelleri</name>
    <dbReference type="NCBI Taxonomy" id="10195"/>
    <lineage>
        <taxon>Eukaryota</taxon>
        <taxon>Metazoa</taxon>
        <taxon>Spiralia</taxon>
        <taxon>Gnathifera</taxon>
        <taxon>Rotifera</taxon>
        <taxon>Eurotatoria</taxon>
        <taxon>Monogononta</taxon>
        <taxon>Pseudotrocha</taxon>
        <taxon>Ploima</taxon>
        <taxon>Brachionidae</taxon>
        <taxon>Brachionus</taxon>
    </lineage>
</organism>
<comment type="caution">
    <text evidence="1">The sequence shown here is derived from an EMBL/GenBank/DDBJ whole genome shotgun (WGS) entry which is preliminary data.</text>
</comment>